<dbReference type="AlphaFoldDB" id="A0AAY4BRP3"/>
<dbReference type="Ensembl" id="ENSDCDT00010028793.1">
    <property type="protein sequence ID" value="ENSDCDP00010023595.1"/>
    <property type="gene ID" value="ENSDCDG00010014565.1"/>
</dbReference>
<dbReference type="SUPFAM" id="SSF56112">
    <property type="entry name" value="Protein kinase-like (PK-like)"/>
    <property type="match status" value="1"/>
</dbReference>
<protein>
    <recommendedName>
        <fullName evidence="1">Protein kinase domain-containing protein</fullName>
    </recommendedName>
</protein>
<reference evidence="2 3" key="1">
    <citation type="submission" date="2020-06" db="EMBL/GenBank/DDBJ databases">
        <authorList>
            <consortium name="Wellcome Sanger Institute Data Sharing"/>
        </authorList>
    </citation>
    <scope>NUCLEOTIDE SEQUENCE [LARGE SCALE GENOMIC DNA]</scope>
</reference>
<dbReference type="GO" id="GO:0043408">
    <property type="term" value="P:regulation of MAPK cascade"/>
    <property type="evidence" value="ECO:0007669"/>
    <property type="project" value="TreeGrafter"/>
</dbReference>
<dbReference type="Gene3D" id="1.10.510.10">
    <property type="entry name" value="Transferase(Phosphotransferase) domain 1"/>
    <property type="match status" value="1"/>
</dbReference>
<keyword evidence="3" id="KW-1185">Reference proteome</keyword>
<reference evidence="2" key="2">
    <citation type="submission" date="2025-08" db="UniProtKB">
        <authorList>
            <consortium name="Ensembl"/>
        </authorList>
    </citation>
    <scope>IDENTIFICATION</scope>
</reference>
<proteinExistence type="predicted"/>
<dbReference type="InterPro" id="IPR000719">
    <property type="entry name" value="Prot_kinase_dom"/>
</dbReference>
<dbReference type="InterPro" id="IPR050285">
    <property type="entry name" value="STE20_Ser/Thr_kinase"/>
</dbReference>
<dbReference type="GO" id="GO:0005524">
    <property type="term" value="F:ATP binding"/>
    <property type="evidence" value="ECO:0007669"/>
    <property type="project" value="InterPro"/>
</dbReference>
<dbReference type="PROSITE" id="PS50011">
    <property type="entry name" value="PROTEIN_KINASE_DOM"/>
    <property type="match status" value="1"/>
</dbReference>
<dbReference type="Proteomes" id="UP000694580">
    <property type="component" value="Chromosome 1"/>
</dbReference>
<dbReference type="SMART" id="SM00220">
    <property type="entry name" value="S_TKc"/>
    <property type="match status" value="1"/>
</dbReference>
<dbReference type="PROSITE" id="PS00108">
    <property type="entry name" value="PROTEIN_KINASE_ST"/>
    <property type="match status" value="1"/>
</dbReference>
<sequence length="284" mass="32368">MFFKKKTRNQECKVVTETKLNEGSSGLVFKAVKNLTGQMAAVKVIDVKEKTPKKEVEFMQNTKHRNITKLLEIYLWKDQLYICMEHCNGGTLWDLCYETGSLTELEIAYVTKQCLQALHYMHGRGYMHRDIKLENIFLTFTGEVKIGDFGAIDRMENLPHEVAGTAETRAPEVSKVGERGSYDEKCDIWSLGISLLDLAECMSLVTYKPDEVYQSWTTIAKNHFMCNVQPGLFTLRRRLNAEMLHSPSVFQDGSCFTQLKCSCLKFLLGPRGDLPLGDIGQTQR</sequence>
<dbReference type="Pfam" id="PF00069">
    <property type="entry name" value="Pkinase"/>
    <property type="match status" value="1"/>
</dbReference>
<dbReference type="GO" id="GO:0048812">
    <property type="term" value="P:neuron projection morphogenesis"/>
    <property type="evidence" value="ECO:0007669"/>
    <property type="project" value="TreeGrafter"/>
</dbReference>
<feature type="domain" description="Protein kinase" evidence="1">
    <location>
        <begin position="14"/>
        <end position="284"/>
    </location>
</feature>
<evidence type="ECO:0000259" key="1">
    <source>
        <dbReference type="PROSITE" id="PS50011"/>
    </source>
</evidence>
<dbReference type="InterPro" id="IPR008271">
    <property type="entry name" value="Ser/Thr_kinase_AS"/>
</dbReference>
<dbReference type="PANTHER" id="PTHR48015:SF16">
    <property type="entry name" value="SERINE_THREONINE-PROTEIN KINASE SULU"/>
    <property type="match status" value="1"/>
</dbReference>
<dbReference type="PANTHER" id="PTHR48015">
    <property type="entry name" value="SERINE/THREONINE-PROTEIN KINASE TAO"/>
    <property type="match status" value="1"/>
</dbReference>
<evidence type="ECO:0000313" key="2">
    <source>
        <dbReference type="Ensembl" id="ENSDCDP00010023595.1"/>
    </source>
</evidence>
<dbReference type="InterPro" id="IPR011009">
    <property type="entry name" value="Kinase-like_dom_sf"/>
</dbReference>
<dbReference type="GO" id="GO:0000165">
    <property type="term" value="P:MAPK cascade"/>
    <property type="evidence" value="ECO:0007669"/>
    <property type="project" value="TreeGrafter"/>
</dbReference>
<organism evidence="2 3">
    <name type="scientific">Denticeps clupeoides</name>
    <name type="common">denticle herring</name>
    <dbReference type="NCBI Taxonomy" id="299321"/>
    <lineage>
        <taxon>Eukaryota</taxon>
        <taxon>Metazoa</taxon>
        <taxon>Chordata</taxon>
        <taxon>Craniata</taxon>
        <taxon>Vertebrata</taxon>
        <taxon>Euteleostomi</taxon>
        <taxon>Actinopterygii</taxon>
        <taxon>Neopterygii</taxon>
        <taxon>Teleostei</taxon>
        <taxon>Clupei</taxon>
        <taxon>Clupeiformes</taxon>
        <taxon>Denticipitoidei</taxon>
        <taxon>Denticipitidae</taxon>
        <taxon>Denticeps</taxon>
    </lineage>
</organism>
<reference evidence="2" key="3">
    <citation type="submission" date="2025-09" db="UniProtKB">
        <authorList>
            <consortium name="Ensembl"/>
        </authorList>
    </citation>
    <scope>IDENTIFICATION</scope>
</reference>
<dbReference type="GO" id="GO:0004674">
    <property type="term" value="F:protein serine/threonine kinase activity"/>
    <property type="evidence" value="ECO:0007669"/>
    <property type="project" value="TreeGrafter"/>
</dbReference>
<accession>A0AAY4BRP3</accession>
<evidence type="ECO:0000313" key="3">
    <source>
        <dbReference type="Proteomes" id="UP000694580"/>
    </source>
</evidence>
<dbReference type="GO" id="GO:0005737">
    <property type="term" value="C:cytoplasm"/>
    <property type="evidence" value="ECO:0007669"/>
    <property type="project" value="TreeGrafter"/>
</dbReference>
<dbReference type="GeneTree" id="ENSGT00940000163015"/>
<name>A0AAY4BRP3_9TELE</name>